<dbReference type="InterPro" id="IPR029442">
    <property type="entry name" value="GyrI-like"/>
</dbReference>
<keyword evidence="6" id="KW-1185">Reference proteome</keyword>
<dbReference type="PANTHER" id="PTHR40055:SF1">
    <property type="entry name" value="TRANSCRIPTIONAL REGULATOR YGIV-RELATED"/>
    <property type="match status" value="1"/>
</dbReference>
<dbReference type="PANTHER" id="PTHR40055">
    <property type="entry name" value="TRANSCRIPTIONAL REGULATOR YGIV-RELATED"/>
    <property type="match status" value="1"/>
</dbReference>
<dbReference type="InterPro" id="IPR009057">
    <property type="entry name" value="Homeodomain-like_sf"/>
</dbReference>
<dbReference type="Pfam" id="PF06445">
    <property type="entry name" value="GyrI-like"/>
    <property type="match status" value="1"/>
</dbReference>
<protein>
    <submittedName>
        <fullName evidence="5">AraC family transcriptional regulator</fullName>
    </submittedName>
</protein>
<gene>
    <name evidence="5" type="ORF">EXZ61_04320</name>
</gene>
<keyword evidence="3" id="KW-0804">Transcription</keyword>
<dbReference type="Gene3D" id="3.20.80.10">
    <property type="entry name" value="Regulatory factor, effector binding domain"/>
    <property type="match status" value="1"/>
</dbReference>
<dbReference type="SMART" id="SM00871">
    <property type="entry name" value="AraC_E_bind"/>
    <property type="match status" value="1"/>
</dbReference>
<dbReference type="PRINTS" id="PR00032">
    <property type="entry name" value="HTHARAC"/>
</dbReference>
<dbReference type="PROSITE" id="PS00041">
    <property type="entry name" value="HTH_ARAC_FAMILY_1"/>
    <property type="match status" value="1"/>
</dbReference>
<dbReference type="SUPFAM" id="SSF46689">
    <property type="entry name" value="Homeodomain-like"/>
    <property type="match status" value="2"/>
</dbReference>
<dbReference type="PROSITE" id="PS01124">
    <property type="entry name" value="HTH_ARAC_FAMILY_2"/>
    <property type="match status" value="1"/>
</dbReference>
<dbReference type="InterPro" id="IPR018060">
    <property type="entry name" value="HTH_AraC"/>
</dbReference>
<dbReference type="Pfam" id="PF12833">
    <property type="entry name" value="HTH_18"/>
    <property type="match status" value="1"/>
</dbReference>
<dbReference type="Proteomes" id="UP000317365">
    <property type="component" value="Chromosome"/>
</dbReference>
<dbReference type="InterPro" id="IPR011256">
    <property type="entry name" value="Reg_factor_effector_dom_sf"/>
</dbReference>
<dbReference type="AlphaFoldDB" id="A0A515EVF0"/>
<dbReference type="SUPFAM" id="SSF55136">
    <property type="entry name" value="Probable bacterial effector-binding domain"/>
    <property type="match status" value="1"/>
</dbReference>
<feature type="domain" description="HTH araC/xylS-type" evidence="4">
    <location>
        <begin position="2"/>
        <end position="101"/>
    </location>
</feature>
<dbReference type="InterPro" id="IPR020449">
    <property type="entry name" value="Tscrpt_reg_AraC-type_HTH"/>
</dbReference>
<keyword evidence="2" id="KW-0238">DNA-binding</keyword>
<dbReference type="SMART" id="SM00342">
    <property type="entry name" value="HTH_ARAC"/>
    <property type="match status" value="1"/>
</dbReference>
<organism evidence="5 6">
    <name type="scientific">Rhodoferax aquaticus</name>
    <dbReference type="NCBI Taxonomy" id="2527691"/>
    <lineage>
        <taxon>Bacteria</taxon>
        <taxon>Pseudomonadati</taxon>
        <taxon>Pseudomonadota</taxon>
        <taxon>Betaproteobacteria</taxon>
        <taxon>Burkholderiales</taxon>
        <taxon>Comamonadaceae</taxon>
        <taxon>Rhodoferax</taxon>
    </lineage>
</organism>
<dbReference type="GO" id="GO:0043565">
    <property type="term" value="F:sequence-specific DNA binding"/>
    <property type="evidence" value="ECO:0007669"/>
    <property type="project" value="InterPro"/>
</dbReference>
<dbReference type="Gene3D" id="1.10.10.60">
    <property type="entry name" value="Homeodomain-like"/>
    <property type="match status" value="2"/>
</dbReference>
<keyword evidence="1" id="KW-0805">Transcription regulation</keyword>
<dbReference type="GO" id="GO:0003700">
    <property type="term" value="F:DNA-binding transcription factor activity"/>
    <property type="evidence" value="ECO:0007669"/>
    <property type="project" value="InterPro"/>
</dbReference>
<dbReference type="InterPro" id="IPR018062">
    <property type="entry name" value="HTH_AraC-typ_CS"/>
</dbReference>
<dbReference type="InterPro" id="IPR010499">
    <property type="entry name" value="AraC_E-bd"/>
</dbReference>
<reference evidence="6" key="2">
    <citation type="journal article" date="2020" name="Int. J. Syst. Evol. Microbiol.">
        <title>Genomic insights into a novel species Rhodoferax aquaticus sp. nov., isolated from freshwater.</title>
        <authorList>
            <person name="Li T."/>
            <person name="Zhuo Y."/>
            <person name="Jin C.Z."/>
            <person name="Wu X."/>
            <person name="Ko S.R."/>
            <person name="Jin F.J."/>
            <person name="Ahn C.Y."/>
            <person name="Oh H.M."/>
            <person name="Lee H.G."/>
            <person name="Jin L."/>
        </authorList>
    </citation>
    <scope>NUCLEOTIDE SEQUENCE [LARGE SCALE GENOMIC DNA]</scope>
    <source>
        <strain evidence="6">Gr-4</strain>
    </source>
</reference>
<evidence type="ECO:0000256" key="1">
    <source>
        <dbReference type="ARBA" id="ARBA00023015"/>
    </source>
</evidence>
<sequence>MNKVLDYIDQHIDTALDLATLADVAHFSAFHFHRVFAAWVGETLGDYMRRRRLELAAVQLANNQQASVLELALRVGFGSGEAFSRAFKQRFGLSPTAWRNETPQRWAQDLVATRLRHSDSKIDQDLRNLDQAQTLGLQDHQGFNNLEYQMDMQLTTLPETRVAYLRYSGPYGAGVNAFWNEVVFPWRRAHGLEQAGCYGIGLDDPGVTAPAQCRYDACIEVPEGFVAKSPANLKTLPGGRYAVGEFVGTVPQIGLAWTELLRNWLPASGMQCDARPCFEYYPPDAGYDPKTGIFNCQICLPVRPL</sequence>
<evidence type="ECO:0000256" key="3">
    <source>
        <dbReference type="ARBA" id="ARBA00023163"/>
    </source>
</evidence>
<reference evidence="6" key="1">
    <citation type="submission" date="2019-02" db="EMBL/GenBank/DDBJ databases">
        <title>Complete genome sequence of Rhodoferax sp. Gr-4.</title>
        <authorList>
            <person name="Jin L."/>
        </authorList>
    </citation>
    <scope>NUCLEOTIDE SEQUENCE [LARGE SCALE GENOMIC DNA]</scope>
    <source>
        <strain evidence="6">Gr-4</strain>
    </source>
</reference>
<evidence type="ECO:0000313" key="6">
    <source>
        <dbReference type="Proteomes" id="UP000317365"/>
    </source>
</evidence>
<dbReference type="KEGG" id="rhg:EXZ61_04320"/>
<name>A0A515EVF0_9BURK</name>
<dbReference type="InterPro" id="IPR050908">
    <property type="entry name" value="SmbC-like"/>
</dbReference>
<proteinExistence type="predicted"/>
<evidence type="ECO:0000313" key="5">
    <source>
        <dbReference type="EMBL" id="QDL56662.1"/>
    </source>
</evidence>
<dbReference type="EMBL" id="CP036282">
    <property type="protein sequence ID" value="QDL56662.1"/>
    <property type="molecule type" value="Genomic_DNA"/>
</dbReference>
<evidence type="ECO:0000259" key="4">
    <source>
        <dbReference type="PROSITE" id="PS01124"/>
    </source>
</evidence>
<evidence type="ECO:0000256" key="2">
    <source>
        <dbReference type="ARBA" id="ARBA00023125"/>
    </source>
</evidence>
<accession>A0A515EVF0</accession>